<proteinExistence type="predicted"/>
<reference evidence="2" key="1">
    <citation type="submission" date="2016-10" db="EMBL/GenBank/DDBJ databases">
        <authorList>
            <person name="Varghese N."/>
            <person name="Submissions S."/>
        </authorList>
    </citation>
    <scope>NUCLEOTIDE SEQUENCE [LARGE SCALE GENOMIC DNA]</scope>
    <source>
        <strain evidence="2">NRRL B-59562</strain>
    </source>
</reference>
<dbReference type="Proteomes" id="UP000243778">
    <property type="component" value="Unassembled WGS sequence"/>
</dbReference>
<sequence>MTLWIILLLAVLLSPLVWLLPSHRQRGQMDVRLAARRRGLAMNLSRQDWPHWLERTPPNPCAQYHRARRPGRSDTWSYWQSPSGEWLNQWREPCKDERLLAQFASLPADAYRIEAGVQMIGICWGERGGAEDLDRLAAVLGALA</sequence>
<evidence type="ECO:0000313" key="2">
    <source>
        <dbReference type="Proteomes" id="UP000243778"/>
    </source>
</evidence>
<gene>
    <name evidence="1" type="ORF">SAMN05216287_3898</name>
</gene>
<dbReference type="OrthoDB" id="6988097at2"/>
<organism evidence="1 2">
    <name type="scientific">Pseudomonas kuykendallii</name>
    <dbReference type="NCBI Taxonomy" id="1007099"/>
    <lineage>
        <taxon>Bacteria</taxon>
        <taxon>Pseudomonadati</taxon>
        <taxon>Pseudomonadota</taxon>
        <taxon>Gammaproteobacteria</taxon>
        <taxon>Pseudomonadales</taxon>
        <taxon>Pseudomonadaceae</taxon>
        <taxon>Pseudomonas</taxon>
    </lineage>
</organism>
<dbReference type="STRING" id="1007099.SAMN05216287_3898"/>
<keyword evidence="2" id="KW-1185">Reference proteome</keyword>
<protein>
    <submittedName>
        <fullName evidence="1">Uncharacterized protein</fullName>
    </submittedName>
</protein>
<dbReference type="RefSeq" id="WP_090231295.1">
    <property type="nucleotide sequence ID" value="NZ_FNNU01000006.1"/>
</dbReference>
<dbReference type="AlphaFoldDB" id="A0A1H3EW66"/>
<name>A0A1H3EW66_9PSED</name>
<dbReference type="EMBL" id="FNNU01000006">
    <property type="protein sequence ID" value="SDX82875.1"/>
    <property type="molecule type" value="Genomic_DNA"/>
</dbReference>
<evidence type="ECO:0000313" key="1">
    <source>
        <dbReference type="EMBL" id="SDX82875.1"/>
    </source>
</evidence>
<accession>A0A1H3EW66</accession>